<sequence length="301" mass="34441">MKYTILVIVSCYIELTHGVIAPRGIAENGTTILRPVINSTIVSAAKSTHKLLEKINTSLNLLKDALEKDLLADPQEKASEINQRAFIYIKSLKPVHNKIYLAQKDDRSYMMQEDRLYEDLQHKLMAVQNKKELAYVKDTDNPNISGSGCNNSIQRNSKRIKGLKKLDKSHYDRREFLELLKIPLLRTLVKSDVITQNSNKQPEAKMSNKGNKMSKSTVPNLIKNYHNEDYSEAKMSGEVDKLIEQFMNISLEKPRYELKHAGMESDCNNHEGHDHQHTTCKCKTGPFATDNIMPYNSYDEK</sequence>
<feature type="chain" id="PRO_5043830394" evidence="2">
    <location>
        <begin position="19"/>
        <end position="301"/>
    </location>
</feature>
<dbReference type="AlphaFoldDB" id="A0AAV1JYA0"/>
<evidence type="ECO:0000313" key="3">
    <source>
        <dbReference type="EMBL" id="CAK1553871.1"/>
    </source>
</evidence>
<protein>
    <submittedName>
        <fullName evidence="3">Uncharacterized protein</fullName>
    </submittedName>
</protein>
<name>A0AAV1JYA0_9NEOP</name>
<gene>
    <name evidence="3" type="ORF">LNINA_LOCUS12836</name>
</gene>
<evidence type="ECO:0000256" key="1">
    <source>
        <dbReference type="SAM" id="MobiDB-lite"/>
    </source>
</evidence>
<keyword evidence="2" id="KW-0732">Signal</keyword>
<reference evidence="3 4" key="1">
    <citation type="submission" date="2023-11" db="EMBL/GenBank/DDBJ databases">
        <authorList>
            <person name="Okamura Y."/>
        </authorList>
    </citation>
    <scope>NUCLEOTIDE SEQUENCE [LARGE SCALE GENOMIC DNA]</scope>
</reference>
<dbReference type="EMBL" id="CAVLEF010000263">
    <property type="protein sequence ID" value="CAK1553871.1"/>
    <property type="molecule type" value="Genomic_DNA"/>
</dbReference>
<keyword evidence="4" id="KW-1185">Reference proteome</keyword>
<proteinExistence type="predicted"/>
<evidence type="ECO:0000256" key="2">
    <source>
        <dbReference type="SAM" id="SignalP"/>
    </source>
</evidence>
<feature type="compositionally biased region" description="Low complexity" evidence="1">
    <location>
        <begin position="205"/>
        <end position="216"/>
    </location>
</feature>
<dbReference type="Proteomes" id="UP001497472">
    <property type="component" value="Unassembled WGS sequence"/>
</dbReference>
<feature type="signal peptide" evidence="2">
    <location>
        <begin position="1"/>
        <end position="18"/>
    </location>
</feature>
<comment type="caution">
    <text evidence="3">The sequence shown here is derived from an EMBL/GenBank/DDBJ whole genome shotgun (WGS) entry which is preliminary data.</text>
</comment>
<evidence type="ECO:0000313" key="4">
    <source>
        <dbReference type="Proteomes" id="UP001497472"/>
    </source>
</evidence>
<feature type="region of interest" description="Disordered" evidence="1">
    <location>
        <begin position="196"/>
        <end position="217"/>
    </location>
</feature>
<accession>A0AAV1JYA0</accession>
<organism evidence="3 4">
    <name type="scientific">Leptosia nina</name>
    <dbReference type="NCBI Taxonomy" id="320188"/>
    <lineage>
        <taxon>Eukaryota</taxon>
        <taxon>Metazoa</taxon>
        <taxon>Ecdysozoa</taxon>
        <taxon>Arthropoda</taxon>
        <taxon>Hexapoda</taxon>
        <taxon>Insecta</taxon>
        <taxon>Pterygota</taxon>
        <taxon>Neoptera</taxon>
        <taxon>Endopterygota</taxon>
        <taxon>Lepidoptera</taxon>
        <taxon>Glossata</taxon>
        <taxon>Ditrysia</taxon>
        <taxon>Papilionoidea</taxon>
        <taxon>Pieridae</taxon>
        <taxon>Pierinae</taxon>
        <taxon>Leptosia</taxon>
    </lineage>
</organism>